<dbReference type="Proteomes" id="UP000187404">
    <property type="component" value="Unassembled WGS sequence"/>
</dbReference>
<evidence type="ECO:0000313" key="2">
    <source>
        <dbReference type="Proteomes" id="UP000187404"/>
    </source>
</evidence>
<comment type="caution">
    <text evidence="1">The sequence shown here is derived from an EMBL/GenBank/DDBJ whole genome shotgun (WGS) entry which is preliminary data.</text>
</comment>
<dbReference type="EMBL" id="MJIE01000001">
    <property type="protein sequence ID" value="OLR54941.1"/>
    <property type="molecule type" value="Genomic_DNA"/>
</dbReference>
<organism evidence="1 2">
    <name type="scientific">Hornefia porci</name>
    <dbReference type="NCBI Taxonomy" id="2652292"/>
    <lineage>
        <taxon>Bacteria</taxon>
        <taxon>Bacillati</taxon>
        <taxon>Bacillota</taxon>
        <taxon>Clostridia</taxon>
        <taxon>Peptostreptococcales</taxon>
        <taxon>Anaerovoracaceae</taxon>
        <taxon>Hornefia</taxon>
    </lineage>
</organism>
<accession>A0A1Q9JFR5</accession>
<proteinExistence type="predicted"/>
<keyword evidence="2" id="KW-1185">Reference proteome</keyword>
<protein>
    <submittedName>
        <fullName evidence="1">Uncharacterized protein</fullName>
    </submittedName>
</protein>
<dbReference type="RefSeq" id="WP_075711958.1">
    <property type="nucleotide sequence ID" value="NZ_MJIE01000001.1"/>
</dbReference>
<name>A0A1Q9JFR5_9FIRM</name>
<evidence type="ECO:0000313" key="1">
    <source>
        <dbReference type="EMBL" id="OLR54941.1"/>
    </source>
</evidence>
<gene>
    <name evidence="1" type="ORF">BHK98_01915</name>
</gene>
<reference evidence="1 2" key="1">
    <citation type="journal article" date="2016" name="Appl. Environ. Microbiol.">
        <title>Function and Phylogeny of Bacterial Butyryl Coenzyme A:Acetate Transferases and Their Diversity in the Proximal Colon of Swine.</title>
        <authorList>
            <person name="Trachsel J."/>
            <person name="Bayles D.O."/>
            <person name="Looft T."/>
            <person name="Levine U.Y."/>
            <person name="Allen H.K."/>
        </authorList>
    </citation>
    <scope>NUCLEOTIDE SEQUENCE [LARGE SCALE GENOMIC DNA]</scope>
    <source>
        <strain evidence="1 2">68-3-10</strain>
    </source>
</reference>
<dbReference type="STRING" id="1261640.BHK98_01915"/>
<dbReference type="AlphaFoldDB" id="A0A1Q9JFR5"/>
<sequence>MYSDGENKKIADYIRLAQEWRVSGMTRTEFARTKGLSRDVVAYRIQRVQEVAPEMLAVSAVNKPEFAPVPNELVSASERECNEDSVLSRPVLTVRTSGGLLQVSNQVEPQILKAALEVMVTC</sequence>